<comment type="similarity">
    <text evidence="1">Belongs to the class-I pyridine nucleotide-disulfide oxidoreductase family.</text>
</comment>
<dbReference type="SUPFAM" id="SSF55424">
    <property type="entry name" value="FAD/NAD-linked reductases, dimerisation (C-terminal) domain"/>
    <property type="match status" value="1"/>
</dbReference>
<dbReference type="InterPro" id="IPR001100">
    <property type="entry name" value="Pyr_nuc-diS_OxRdtase"/>
</dbReference>
<reference evidence="10 11" key="1">
    <citation type="submission" date="2019-10" db="EMBL/GenBank/DDBJ databases">
        <title>Genome sequence of Luteimicrobium xylanilyticum HY-24.</title>
        <authorList>
            <person name="Kim D.Y."/>
            <person name="Park H.-Y."/>
        </authorList>
    </citation>
    <scope>NUCLEOTIDE SEQUENCE [LARGE SCALE GENOMIC DNA]</scope>
    <source>
        <strain evidence="10 11">HY-24</strain>
    </source>
</reference>
<evidence type="ECO:0000259" key="8">
    <source>
        <dbReference type="Pfam" id="PF02852"/>
    </source>
</evidence>
<dbReference type="Proteomes" id="UP000326702">
    <property type="component" value="Chromosome"/>
</dbReference>
<protein>
    <submittedName>
        <fullName evidence="10">Glutathione-disulfide reductase</fullName>
        <ecNumber evidence="10">1.8.1.7</ecNumber>
    </submittedName>
</protein>
<dbReference type="GO" id="GO:0006103">
    <property type="term" value="P:2-oxoglutarate metabolic process"/>
    <property type="evidence" value="ECO:0007669"/>
    <property type="project" value="TreeGrafter"/>
</dbReference>
<dbReference type="GO" id="GO:0004148">
    <property type="term" value="F:dihydrolipoyl dehydrogenase (NADH) activity"/>
    <property type="evidence" value="ECO:0007669"/>
    <property type="project" value="TreeGrafter"/>
</dbReference>
<feature type="binding site" evidence="5">
    <location>
        <position position="145"/>
    </location>
    <ligand>
        <name>FAD</name>
        <dbReference type="ChEBI" id="CHEBI:57692"/>
    </ligand>
</feature>
<evidence type="ECO:0000259" key="9">
    <source>
        <dbReference type="Pfam" id="PF07992"/>
    </source>
</evidence>
<dbReference type="Gene3D" id="3.30.390.30">
    <property type="match status" value="1"/>
</dbReference>
<keyword evidence="4 5" id="KW-0520">NAD</keyword>
<dbReference type="EC" id="1.8.1.7" evidence="10"/>
<dbReference type="PRINTS" id="PR00411">
    <property type="entry name" value="PNDRDTASEI"/>
</dbReference>
<dbReference type="PANTHER" id="PTHR22912:SF151">
    <property type="entry name" value="DIHYDROLIPOYL DEHYDROGENASE, MITOCHONDRIAL"/>
    <property type="match status" value="1"/>
</dbReference>
<evidence type="ECO:0000313" key="11">
    <source>
        <dbReference type="Proteomes" id="UP000326702"/>
    </source>
</evidence>
<evidence type="ECO:0000256" key="1">
    <source>
        <dbReference type="ARBA" id="ARBA00007532"/>
    </source>
</evidence>
<dbReference type="InterPro" id="IPR036188">
    <property type="entry name" value="FAD/NAD-bd_sf"/>
</dbReference>
<evidence type="ECO:0000256" key="5">
    <source>
        <dbReference type="PIRSR" id="PIRSR000350-3"/>
    </source>
</evidence>
<keyword evidence="10" id="KW-0560">Oxidoreductase</keyword>
<feature type="region of interest" description="Disordered" evidence="7">
    <location>
        <begin position="374"/>
        <end position="400"/>
    </location>
</feature>
<evidence type="ECO:0000256" key="3">
    <source>
        <dbReference type="ARBA" id="ARBA00022827"/>
    </source>
</evidence>
<evidence type="ECO:0000256" key="4">
    <source>
        <dbReference type="ARBA" id="ARBA00023027"/>
    </source>
</evidence>
<proteinExistence type="inferred from homology"/>
<dbReference type="InterPro" id="IPR023753">
    <property type="entry name" value="FAD/NAD-binding_dom"/>
</dbReference>
<organism evidence="10 11">
    <name type="scientific">Luteimicrobium xylanilyticum</name>
    <dbReference type="NCBI Taxonomy" id="1133546"/>
    <lineage>
        <taxon>Bacteria</taxon>
        <taxon>Bacillati</taxon>
        <taxon>Actinomycetota</taxon>
        <taxon>Actinomycetes</taxon>
        <taxon>Micrococcales</taxon>
        <taxon>Luteimicrobium</taxon>
    </lineage>
</organism>
<feature type="binding site" evidence="5">
    <location>
        <begin position="212"/>
        <end position="219"/>
    </location>
    <ligand>
        <name>NAD(+)</name>
        <dbReference type="ChEBI" id="CHEBI:57540"/>
    </ligand>
</feature>
<sequence length="531" mass="54380">MIPGAPGQGQGDDGAMAENSSPQGESTRQAGDAGTLHYDVVVIGAGPVGENVADRAGRTGLSTVIVEAELVGGECSYWACMPSKTLLRPGAALAAAKDVPGLTVSATVDPGPVLAWRDEVTSGWDDAGQVEWLDSAGIALLRGHGRLVGPRRVEVTDPDGTRTVVEARYAVAVATGSVPVLPEVPGLVEAAPWGSREATAAEEVPSSVVVVGGGVVACEMATAYADLGAHVTLLVRHGLLGAAEPFAGEAVKTSLEELGVDVRLGASPVRVSRDGVGGPVTVTYDDGSGEHDVTAAELLVATGRVPRTQDVGLGSVGLTEVGRGLEVDDAMRVRGVEGGWLFAAGDVTGRVATTHQGKYQARVAGDVIAATFGASSEDGGKSGDGVPVPATDENRAGAQATEPWSRFAASADHAAQTQVVFTRPQVAWVGLSERKARDAGLDVRVVEYDLGAVAGAHVTGKSFAGRVSAVVDEARRVLVGVTFVGPEVGEMLHAATVAVVGEVPLERLWHAVPAYPTVSEVWLRLLETYGL</sequence>
<evidence type="ECO:0000256" key="6">
    <source>
        <dbReference type="PIRSR" id="PIRSR000350-4"/>
    </source>
</evidence>
<keyword evidence="3 5" id="KW-0274">FAD</keyword>
<feature type="binding site" evidence="5">
    <location>
        <position position="346"/>
    </location>
    <ligand>
        <name>FAD</name>
        <dbReference type="ChEBI" id="CHEBI:57692"/>
    </ligand>
</feature>
<evidence type="ECO:0000313" key="10">
    <source>
        <dbReference type="EMBL" id="QFU97209.1"/>
    </source>
</evidence>
<dbReference type="AlphaFoldDB" id="A0A5P9Q752"/>
<dbReference type="InterPro" id="IPR050151">
    <property type="entry name" value="Class-I_Pyr_Nuc-Dis_Oxidored"/>
</dbReference>
<feature type="compositionally biased region" description="Gly residues" evidence="7">
    <location>
        <begin position="1"/>
        <end position="12"/>
    </location>
</feature>
<dbReference type="Pfam" id="PF02852">
    <property type="entry name" value="Pyr_redox_dim"/>
    <property type="match status" value="1"/>
</dbReference>
<dbReference type="SUPFAM" id="SSF51905">
    <property type="entry name" value="FAD/NAD(P)-binding domain"/>
    <property type="match status" value="1"/>
</dbReference>
<feature type="compositionally biased region" description="Polar residues" evidence="7">
    <location>
        <begin position="18"/>
        <end position="29"/>
    </location>
</feature>
<dbReference type="GO" id="GO:0004362">
    <property type="term" value="F:glutathione-disulfide reductase (NADPH) activity"/>
    <property type="evidence" value="ECO:0007669"/>
    <property type="project" value="UniProtKB-EC"/>
</dbReference>
<feature type="region of interest" description="Disordered" evidence="7">
    <location>
        <begin position="1"/>
        <end position="31"/>
    </location>
</feature>
<evidence type="ECO:0000256" key="2">
    <source>
        <dbReference type="ARBA" id="ARBA00022630"/>
    </source>
</evidence>
<dbReference type="KEGG" id="lxl:KDY119_00703"/>
<keyword evidence="5" id="KW-0547">Nucleotide-binding</keyword>
<dbReference type="InterPro" id="IPR004099">
    <property type="entry name" value="Pyr_nucl-diS_OxRdtase_dimer"/>
</dbReference>
<keyword evidence="11" id="KW-1185">Reference proteome</keyword>
<dbReference type="InterPro" id="IPR016156">
    <property type="entry name" value="FAD/NAD-linked_Rdtase_dimer_sf"/>
</dbReference>
<feature type="disulfide bond" description="Redox-active" evidence="6">
    <location>
        <begin position="75"/>
        <end position="80"/>
    </location>
</feature>
<keyword evidence="2" id="KW-0285">Flavoprotein</keyword>
<name>A0A5P9Q752_9MICO</name>
<evidence type="ECO:0000256" key="7">
    <source>
        <dbReference type="SAM" id="MobiDB-lite"/>
    </source>
</evidence>
<dbReference type="PRINTS" id="PR00368">
    <property type="entry name" value="FADPNR"/>
</dbReference>
<dbReference type="GO" id="GO:0050660">
    <property type="term" value="F:flavin adenine dinucleotide binding"/>
    <property type="evidence" value="ECO:0007669"/>
    <property type="project" value="TreeGrafter"/>
</dbReference>
<feature type="domain" description="Pyridine nucleotide-disulphide oxidoreductase dimerisation" evidence="8">
    <location>
        <begin position="418"/>
        <end position="522"/>
    </location>
</feature>
<dbReference type="Pfam" id="PF07992">
    <property type="entry name" value="Pyr_redox_2"/>
    <property type="match status" value="1"/>
</dbReference>
<gene>
    <name evidence="10" type="ORF">KDY119_00703</name>
</gene>
<comment type="cofactor">
    <cofactor evidence="5">
        <name>FAD</name>
        <dbReference type="ChEBI" id="CHEBI:57692"/>
    </cofactor>
    <text evidence="5">Binds 1 FAD per subunit.</text>
</comment>
<dbReference type="PIRSF" id="PIRSF000350">
    <property type="entry name" value="Mercury_reductase_MerA"/>
    <property type="match status" value="1"/>
</dbReference>
<feature type="binding site" evidence="5">
    <location>
        <position position="84"/>
    </location>
    <ligand>
        <name>FAD</name>
        <dbReference type="ChEBI" id="CHEBI:57692"/>
    </ligand>
</feature>
<accession>A0A5P9Q752</accession>
<feature type="binding site" evidence="5">
    <location>
        <begin position="175"/>
        <end position="177"/>
    </location>
    <ligand>
        <name>FAD</name>
        <dbReference type="ChEBI" id="CHEBI:57692"/>
    </ligand>
</feature>
<feature type="binding site" evidence="5">
    <location>
        <position position="303"/>
    </location>
    <ligand>
        <name>NAD(+)</name>
        <dbReference type="ChEBI" id="CHEBI:57540"/>
    </ligand>
</feature>
<dbReference type="EMBL" id="CP045529">
    <property type="protein sequence ID" value="QFU97209.1"/>
    <property type="molecule type" value="Genomic_DNA"/>
</dbReference>
<dbReference type="Gene3D" id="3.50.50.60">
    <property type="entry name" value="FAD/NAD(P)-binding domain"/>
    <property type="match status" value="2"/>
</dbReference>
<dbReference type="PANTHER" id="PTHR22912">
    <property type="entry name" value="DISULFIDE OXIDOREDUCTASE"/>
    <property type="match status" value="1"/>
</dbReference>
<feature type="domain" description="FAD/NAD(P)-binding" evidence="9">
    <location>
        <begin position="38"/>
        <end position="360"/>
    </location>
</feature>